<name>A0A6A4IPF0_9AGAR</name>
<proteinExistence type="predicted"/>
<organism evidence="1 2">
    <name type="scientific">Gymnopus androsaceus JB14</name>
    <dbReference type="NCBI Taxonomy" id="1447944"/>
    <lineage>
        <taxon>Eukaryota</taxon>
        <taxon>Fungi</taxon>
        <taxon>Dikarya</taxon>
        <taxon>Basidiomycota</taxon>
        <taxon>Agaricomycotina</taxon>
        <taxon>Agaricomycetes</taxon>
        <taxon>Agaricomycetidae</taxon>
        <taxon>Agaricales</taxon>
        <taxon>Marasmiineae</taxon>
        <taxon>Omphalotaceae</taxon>
        <taxon>Gymnopus</taxon>
    </lineage>
</organism>
<dbReference type="Proteomes" id="UP000799118">
    <property type="component" value="Unassembled WGS sequence"/>
</dbReference>
<sequence>MQDLFSHLFRWHIQKIDLNHYYLCVPVAEFALESFGDSVRSCPMRMFFVRTVSKMTMRRSGSISSKSLRRRLVFQSGFSLSSFTWVGEFVIDRSTEDTAVARNIQNIKPMRAPSARRKRIIKRPAMQRHAQPFRGPLDVFPFPPVPALKPRVFAFRDVKVIENDWIVTELMLII</sequence>
<dbReference type="EMBL" id="ML769384">
    <property type="protein sequence ID" value="KAE9410718.1"/>
    <property type="molecule type" value="Genomic_DNA"/>
</dbReference>
<keyword evidence="2" id="KW-1185">Reference proteome</keyword>
<accession>A0A6A4IPF0</accession>
<evidence type="ECO:0000313" key="2">
    <source>
        <dbReference type="Proteomes" id="UP000799118"/>
    </source>
</evidence>
<evidence type="ECO:0000313" key="1">
    <source>
        <dbReference type="EMBL" id="KAE9410718.1"/>
    </source>
</evidence>
<gene>
    <name evidence="1" type="ORF">BT96DRAFT_983416</name>
</gene>
<dbReference type="AlphaFoldDB" id="A0A6A4IPF0"/>
<protein>
    <submittedName>
        <fullName evidence="1">Uncharacterized protein</fullName>
    </submittedName>
</protein>
<reference evidence="1" key="1">
    <citation type="journal article" date="2019" name="Environ. Microbiol.">
        <title>Fungal ecological strategies reflected in gene transcription - a case study of two litter decomposers.</title>
        <authorList>
            <person name="Barbi F."/>
            <person name="Kohler A."/>
            <person name="Barry K."/>
            <person name="Baskaran P."/>
            <person name="Daum C."/>
            <person name="Fauchery L."/>
            <person name="Ihrmark K."/>
            <person name="Kuo A."/>
            <person name="LaButti K."/>
            <person name="Lipzen A."/>
            <person name="Morin E."/>
            <person name="Grigoriev I.V."/>
            <person name="Henrissat B."/>
            <person name="Lindahl B."/>
            <person name="Martin F."/>
        </authorList>
    </citation>
    <scope>NUCLEOTIDE SEQUENCE</scope>
    <source>
        <strain evidence="1">JB14</strain>
    </source>
</reference>